<dbReference type="RefSeq" id="WP_089611756.1">
    <property type="nucleotide sequence ID" value="NZ_CP022121.1"/>
</dbReference>
<dbReference type="InterPro" id="IPR052169">
    <property type="entry name" value="CW_Biosynth-Accessory"/>
</dbReference>
<evidence type="ECO:0000313" key="4">
    <source>
        <dbReference type="Proteomes" id="UP001524944"/>
    </source>
</evidence>
<dbReference type="Gene3D" id="3.60.21.10">
    <property type="match status" value="1"/>
</dbReference>
<evidence type="ECO:0000256" key="1">
    <source>
        <dbReference type="ARBA" id="ARBA00005662"/>
    </source>
</evidence>
<proteinExistence type="inferred from homology"/>
<sequence length="396" mass="43391">MASREWTKHRRLLFLALLFCGFFIVSGVYALLKEDGKMGQSVMDQTALIMAGTDQEKTGEKAQIAIKVEQEALSLVAVGDVMLGRKIDDVMRTKGMGYPFLKTAPLLGQADIAFANLETPLFNQGNPSPEKEILFRGQPEYAQALSQAGFDVVSLANNHALDYGIRALSQTMTLLHGSGISTVGGGKNTDEARQPVIINEKGMSIAFLAYCKIEDITELHQQISKTKGGQGIPGIAPLIMEEIKKDIQKAKEKADIVIISLHWGGEYQDHPKNEQREIAHQLIDAGANVILGHHPHTIQGLEWYQGGLIAYSLGNFVFDQNQNARTQEGLLLHLKMQEAALRQAEVFPIYINQGQPEVAEGEKGAGIMKRTAYLSEQLGTQVRIKDGKGLIMPGDS</sequence>
<name>A0ABT1Y5Y3_9FIRM</name>
<dbReference type="EMBL" id="JANPWE010000006">
    <property type="protein sequence ID" value="MCR6546291.1"/>
    <property type="molecule type" value="Genomic_DNA"/>
</dbReference>
<dbReference type="PANTHER" id="PTHR33393">
    <property type="entry name" value="POLYGLUTAMINE SYNTHESIS ACCESSORY PROTEIN RV0574C-RELATED"/>
    <property type="match status" value="1"/>
</dbReference>
<keyword evidence="4" id="KW-1185">Reference proteome</keyword>
<dbReference type="CDD" id="cd07381">
    <property type="entry name" value="MPP_CapA"/>
    <property type="match status" value="1"/>
</dbReference>
<evidence type="ECO:0000259" key="2">
    <source>
        <dbReference type="SMART" id="SM00854"/>
    </source>
</evidence>
<protein>
    <submittedName>
        <fullName evidence="3">CapA family protein</fullName>
    </submittedName>
</protein>
<dbReference type="InterPro" id="IPR019079">
    <property type="entry name" value="Capsule_synth_CapA"/>
</dbReference>
<organism evidence="3 4">
    <name type="scientific">Dehalobacterium formicoaceticum</name>
    <dbReference type="NCBI Taxonomy" id="51515"/>
    <lineage>
        <taxon>Bacteria</taxon>
        <taxon>Bacillati</taxon>
        <taxon>Bacillota</taxon>
        <taxon>Clostridia</taxon>
        <taxon>Eubacteriales</taxon>
        <taxon>Peptococcaceae</taxon>
        <taxon>Dehalobacterium</taxon>
    </lineage>
</organism>
<comment type="similarity">
    <text evidence="1">Belongs to the CapA family.</text>
</comment>
<dbReference type="Pfam" id="PF09587">
    <property type="entry name" value="PGA_cap"/>
    <property type="match status" value="1"/>
</dbReference>
<dbReference type="SMART" id="SM00854">
    <property type="entry name" value="PGA_cap"/>
    <property type="match status" value="1"/>
</dbReference>
<dbReference type="InterPro" id="IPR029052">
    <property type="entry name" value="Metallo-depent_PP-like"/>
</dbReference>
<dbReference type="PANTHER" id="PTHR33393:SF11">
    <property type="entry name" value="POLYGLUTAMINE SYNTHESIS ACCESSORY PROTEIN RV0574C-RELATED"/>
    <property type="match status" value="1"/>
</dbReference>
<comment type="caution">
    <text evidence="3">The sequence shown here is derived from an EMBL/GenBank/DDBJ whole genome shotgun (WGS) entry which is preliminary data.</text>
</comment>
<evidence type="ECO:0000313" key="3">
    <source>
        <dbReference type="EMBL" id="MCR6546291.1"/>
    </source>
</evidence>
<reference evidence="3 4" key="1">
    <citation type="submission" date="2022-08" db="EMBL/GenBank/DDBJ databases">
        <title>Proteogenomics of the novel Dehalobacterium formicoaceticum strain EZ94 highlights a key role of methyltransferases during anaerobic dichloromethane degradation.</title>
        <authorList>
            <person name="Wasmund K."/>
        </authorList>
    </citation>
    <scope>NUCLEOTIDE SEQUENCE [LARGE SCALE GENOMIC DNA]</scope>
    <source>
        <strain evidence="3 4">EZ94</strain>
    </source>
</reference>
<gene>
    <name evidence="3" type="ORF">NVS47_12340</name>
</gene>
<accession>A0ABT1Y5Y3</accession>
<dbReference type="SUPFAM" id="SSF56300">
    <property type="entry name" value="Metallo-dependent phosphatases"/>
    <property type="match status" value="1"/>
</dbReference>
<feature type="domain" description="Capsule synthesis protein CapA" evidence="2">
    <location>
        <begin position="74"/>
        <end position="320"/>
    </location>
</feature>
<dbReference type="Proteomes" id="UP001524944">
    <property type="component" value="Unassembled WGS sequence"/>
</dbReference>